<protein>
    <submittedName>
        <fullName evidence="1">Sulfotransferase</fullName>
    </submittedName>
</protein>
<dbReference type="Gene3D" id="3.40.50.300">
    <property type="entry name" value="P-loop containing nucleotide triphosphate hydrolases"/>
    <property type="match status" value="1"/>
</dbReference>
<dbReference type="Proteomes" id="UP001055337">
    <property type="component" value="Chromosome"/>
</dbReference>
<organism evidence="1 2">
    <name type="scientific">Mycolicibacterium crocinum</name>
    <dbReference type="NCBI Taxonomy" id="388459"/>
    <lineage>
        <taxon>Bacteria</taxon>
        <taxon>Bacillati</taxon>
        <taxon>Actinomycetota</taxon>
        <taxon>Actinomycetes</taxon>
        <taxon>Mycobacteriales</taxon>
        <taxon>Mycobacteriaceae</taxon>
        <taxon>Mycolicibacterium</taxon>
    </lineage>
</organism>
<name>A0ABY3TT30_9MYCO</name>
<dbReference type="PANTHER" id="PTHR36451">
    <property type="entry name" value="PAPS-DEPENDENT SULFOTRANSFERASE STF3"/>
    <property type="match status" value="1"/>
</dbReference>
<keyword evidence="2" id="KW-1185">Reference proteome</keyword>
<evidence type="ECO:0000313" key="2">
    <source>
        <dbReference type="Proteomes" id="UP001055337"/>
    </source>
</evidence>
<dbReference type="EMBL" id="CP092362">
    <property type="protein sequence ID" value="ULN43446.1"/>
    <property type="molecule type" value="Genomic_DNA"/>
</dbReference>
<proteinExistence type="predicted"/>
<dbReference type="PANTHER" id="PTHR36451:SF1">
    <property type="entry name" value="OMEGA-HYDROXY-BETA-DIHYDROMENAQUINONE-9 SULFOTRANSFERASE STF3"/>
    <property type="match status" value="1"/>
</dbReference>
<dbReference type="InterPro" id="IPR052736">
    <property type="entry name" value="Stf3_sulfotransferase"/>
</dbReference>
<reference evidence="1" key="1">
    <citation type="submission" date="2022-08" db="EMBL/GenBank/DDBJ databases">
        <title>Whole genome sequencing of non-tuberculosis mycobacteria type-strains.</title>
        <authorList>
            <person name="Igarashi Y."/>
            <person name="Osugi A."/>
            <person name="Mitarai S."/>
        </authorList>
    </citation>
    <scope>NUCLEOTIDE SEQUENCE</scope>
    <source>
        <strain evidence="1">JCM 16369</strain>
    </source>
</reference>
<dbReference type="Pfam" id="PF13469">
    <property type="entry name" value="Sulfotransfer_3"/>
    <property type="match status" value="1"/>
</dbReference>
<dbReference type="SUPFAM" id="SSF52540">
    <property type="entry name" value="P-loop containing nucleoside triphosphate hydrolases"/>
    <property type="match status" value="1"/>
</dbReference>
<accession>A0ABY3TT30</accession>
<gene>
    <name evidence="1" type="ORF">MI149_10470</name>
</gene>
<evidence type="ECO:0000313" key="1">
    <source>
        <dbReference type="EMBL" id="ULN43446.1"/>
    </source>
</evidence>
<dbReference type="RefSeq" id="WP_240179684.1">
    <property type="nucleotide sequence ID" value="NZ_CP092362.2"/>
</dbReference>
<sequence>MTSAVEARLDPAKLIEQACELAGSDDFGADDGWRANLSRLVDGLVHEADLSPLGVEIAAADVIVPLRNRLQITAWRTEHPEVADERIEQPIFILGQPRTGTTILYDLLSQDPDLRPPLTWEVDHPFPVPQPDTYATDPRIDETQAQLEMTEQLMPGFMKFHPMSARGGQECVRMTGGTFCSMIFPTQYRLPSYQQWLMYDADHAAAYRYHRQYLQHLQSGVPGQWLLKSPAHLWTLDKLLAEYPDAILVQTHRDPLVVISSISALIAHLQKLASDNATVQRAAGQCAAENILGLNRLMTWVDDGVISEDRIVNVRFADFMQDPFATIGAIYDRLGRELTPVAEQRMRDHLAAHPGDGGGKRYTWADTGLDAEELREQVRAYQERYDVPSETLR</sequence>
<dbReference type="InterPro" id="IPR027417">
    <property type="entry name" value="P-loop_NTPase"/>
</dbReference>